<dbReference type="Gene3D" id="1.10.630.10">
    <property type="entry name" value="Cytochrome P450"/>
    <property type="match status" value="1"/>
</dbReference>
<evidence type="ECO:0000256" key="6">
    <source>
        <dbReference type="ARBA" id="ARBA00022723"/>
    </source>
</evidence>
<dbReference type="PRINTS" id="PR00463">
    <property type="entry name" value="EP450I"/>
</dbReference>
<evidence type="ECO:0000256" key="2">
    <source>
        <dbReference type="ARBA" id="ARBA00004174"/>
    </source>
</evidence>
<keyword evidence="9 14" id="KW-0560">Oxidoreductase</keyword>
<evidence type="ECO:0000256" key="1">
    <source>
        <dbReference type="ARBA" id="ARBA00001971"/>
    </source>
</evidence>
<dbReference type="GO" id="GO:0005789">
    <property type="term" value="C:endoplasmic reticulum membrane"/>
    <property type="evidence" value="ECO:0007669"/>
    <property type="project" value="UniProtKB-SubCell"/>
</dbReference>
<dbReference type="Pfam" id="PF00067">
    <property type="entry name" value="p450"/>
    <property type="match status" value="1"/>
</dbReference>
<dbReference type="PROSITE" id="PS00086">
    <property type="entry name" value="CYTOCHROME_P450"/>
    <property type="match status" value="1"/>
</dbReference>
<keyword evidence="5 13" id="KW-0349">Heme</keyword>
<dbReference type="OrthoDB" id="2789670at2759"/>
<protein>
    <submittedName>
        <fullName evidence="15">Cytochrome P450 6k1</fullName>
    </submittedName>
</protein>
<evidence type="ECO:0000256" key="5">
    <source>
        <dbReference type="ARBA" id="ARBA00022617"/>
    </source>
</evidence>
<dbReference type="PANTHER" id="PTHR24292">
    <property type="entry name" value="CYTOCHROME P450"/>
    <property type="match status" value="1"/>
</dbReference>
<keyword evidence="6 13" id="KW-0479">Metal-binding</keyword>
<dbReference type="FunFam" id="1.10.630.10:FF:000042">
    <property type="entry name" value="Cytochrome P450"/>
    <property type="match status" value="1"/>
</dbReference>
<evidence type="ECO:0000256" key="7">
    <source>
        <dbReference type="ARBA" id="ARBA00022824"/>
    </source>
</evidence>
<evidence type="ECO:0000256" key="9">
    <source>
        <dbReference type="ARBA" id="ARBA00023002"/>
    </source>
</evidence>
<evidence type="ECO:0000256" key="4">
    <source>
        <dbReference type="ARBA" id="ARBA00010617"/>
    </source>
</evidence>
<dbReference type="AlphaFoldDB" id="A0A2H8TRG6"/>
<dbReference type="PANTHER" id="PTHR24292:SF54">
    <property type="entry name" value="CYP9F3-RELATED"/>
    <property type="match status" value="1"/>
</dbReference>
<organism evidence="15">
    <name type="scientific">Melanaphis sacchari</name>
    <dbReference type="NCBI Taxonomy" id="742174"/>
    <lineage>
        <taxon>Eukaryota</taxon>
        <taxon>Metazoa</taxon>
        <taxon>Ecdysozoa</taxon>
        <taxon>Arthropoda</taxon>
        <taxon>Hexapoda</taxon>
        <taxon>Insecta</taxon>
        <taxon>Pterygota</taxon>
        <taxon>Neoptera</taxon>
        <taxon>Paraneoptera</taxon>
        <taxon>Hemiptera</taxon>
        <taxon>Sternorrhyncha</taxon>
        <taxon>Aphidomorpha</taxon>
        <taxon>Aphidoidea</taxon>
        <taxon>Aphididae</taxon>
        <taxon>Aphidini</taxon>
        <taxon>Melanaphis</taxon>
    </lineage>
</organism>
<accession>A0A2H8TRG6</accession>
<dbReference type="InterPro" id="IPR050476">
    <property type="entry name" value="Insect_CytP450_Detox"/>
</dbReference>
<dbReference type="GO" id="GO:0020037">
    <property type="term" value="F:heme binding"/>
    <property type="evidence" value="ECO:0007669"/>
    <property type="project" value="InterPro"/>
</dbReference>
<dbReference type="InterPro" id="IPR001128">
    <property type="entry name" value="Cyt_P450"/>
</dbReference>
<keyword evidence="11 14" id="KW-0503">Monooxygenase</keyword>
<evidence type="ECO:0000256" key="14">
    <source>
        <dbReference type="RuleBase" id="RU000461"/>
    </source>
</evidence>
<dbReference type="GO" id="GO:0005506">
    <property type="term" value="F:iron ion binding"/>
    <property type="evidence" value="ECO:0007669"/>
    <property type="project" value="InterPro"/>
</dbReference>
<dbReference type="GO" id="GO:0004497">
    <property type="term" value="F:monooxygenase activity"/>
    <property type="evidence" value="ECO:0007669"/>
    <property type="project" value="UniProtKB-KW"/>
</dbReference>
<evidence type="ECO:0000256" key="11">
    <source>
        <dbReference type="ARBA" id="ARBA00023033"/>
    </source>
</evidence>
<gene>
    <name evidence="15" type="primary">CYP6K1_1</name>
</gene>
<evidence type="ECO:0000256" key="13">
    <source>
        <dbReference type="PIRSR" id="PIRSR602401-1"/>
    </source>
</evidence>
<evidence type="ECO:0000313" key="15">
    <source>
        <dbReference type="EMBL" id="MBW16579.1"/>
    </source>
</evidence>
<comment type="similarity">
    <text evidence="4 14">Belongs to the cytochrome P450 family.</text>
</comment>
<dbReference type="GO" id="GO:0016705">
    <property type="term" value="F:oxidoreductase activity, acting on paired donors, with incorporation or reduction of molecular oxygen"/>
    <property type="evidence" value="ECO:0007669"/>
    <property type="project" value="InterPro"/>
</dbReference>
<name>A0A2H8TRG6_9HEMI</name>
<feature type="binding site" description="axial binding residue" evidence="13">
    <location>
        <position position="455"/>
    </location>
    <ligand>
        <name>heme</name>
        <dbReference type="ChEBI" id="CHEBI:30413"/>
    </ligand>
    <ligandPart>
        <name>Fe</name>
        <dbReference type="ChEBI" id="CHEBI:18248"/>
    </ligandPart>
</feature>
<proteinExistence type="inferred from homology"/>
<keyword evidence="12" id="KW-0472">Membrane</keyword>
<keyword evidence="8" id="KW-0492">Microsome</keyword>
<sequence length="513" mass="59049">MISFLTDFLLDNVTYLSLIAICTAIYCYSISTYGKWRKVNIPYVQPVPLFGNTFKMMTKLEHPIDTFERLYYSFPDVKLLGFYQMTEPMLLVRDPELINTILVKDFSYFTDHGLDLDPSTTVLANSLFFANGQQWRTMRQKLSPGFTSGKLKDTHNQINECTDDMVSSIVGTLENTDRLDVKTITGSFSTDVIGTCAFGLKLDTIKNDDSEFRRYVKLIFQTTPRQAIVQVLMMICPRLIKLLKIKMFSEEATNFFYEVFKDVIKYREEHNVFRNDLTQTLMQARKELVLKENSTNEDKFTDAHIIANAILMFTAGSETVSSMLSFCLYELALNVEIQDKLRAEICSTKAKHDGQLNSDYLTNLHYTNMVLEETARKYSIALNIMRVATKTYTLPDESFVIEKGQKLIIPMFSIHHDAKYYPDPMRFDPERFSMEQKSQRPNGTYLPFGDGPRLCIGKRFAESEMKLVLSNILSKFEVLPCEQTEIPVNIRSEAGIITPKNGIVLKFRPIIEH</sequence>
<dbReference type="SMR" id="A0A2H8TRG6"/>
<dbReference type="SUPFAM" id="SSF48264">
    <property type="entry name" value="Cytochrome P450"/>
    <property type="match status" value="1"/>
</dbReference>
<comment type="cofactor">
    <cofactor evidence="1 13">
        <name>heme</name>
        <dbReference type="ChEBI" id="CHEBI:30413"/>
    </cofactor>
</comment>
<keyword evidence="10 13" id="KW-0408">Iron</keyword>
<evidence type="ECO:0000256" key="3">
    <source>
        <dbReference type="ARBA" id="ARBA00004406"/>
    </source>
</evidence>
<dbReference type="EMBL" id="GFXV01004774">
    <property type="protein sequence ID" value="MBW16579.1"/>
    <property type="molecule type" value="Transcribed_RNA"/>
</dbReference>
<evidence type="ECO:0000256" key="8">
    <source>
        <dbReference type="ARBA" id="ARBA00022848"/>
    </source>
</evidence>
<dbReference type="PRINTS" id="PR00385">
    <property type="entry name" value="P450"/>
</dbReference>
<comment type="subcellular location">
    <subcellularLocation>
        <location evidence="3">Endoplasmic reticulum membrane</location>
        <topology evidence="3">Peripheral membrane protein</topology>
    </subcellularLocation>
    <subcellularLocation>
        <location evidence="2">Microsome membrane</location>
        <topology evidence="2">Peripheral membrane protein</topology>
    </subcellularLocation>
</comment>
<dbReference type="CDD" id="cd11056">
    <property type="entry name" value="CYP6-like"/>
    <property type="match status" value="1"/>
</dbReference>
<evidence type="ECO:0000256" key="12">
    <source>
        <dbReference type="ARBA" id="ARBA00023136"/>
    </source>
</evidence>
<dbReference type="InterPro" id="IPR036396">
    <property type="entry name" value="Cyt_P450_sf"/>
</dbReference>
<dbReference type="InterPro" id="IPR002401">
    <property type="entry name" value="Cyt_P450_E_grp-I"/>
</dbReference>
<reference evidence="15" key="1">
    <citation type="submission" date="2017-10" db="EMBL/GenBank/DDBJ databases">
        <title>Transcriptome Assembly of Sugarcane Aphid Adults.</title>
        <authorList>
            <person name="Scully E.D."/>
            <person name="Palmer N.A."/>
            <person name="Geib S.M."/>
            <person name="Sarath G."/>
            <person name="Sattler S.E."/>
        </authorList>
    </citation>
    <scope>NUCLEOTIDE SEQUENCE</scope>
    <source>
        <tissue evidence="15">Whole body</tissue>
    </source>
</reference>
<keyword evidence="7" id="KW-0256">Endoplasmic reticulum</keyword>
<evidence type="ECO:0000256" key="10">
    <source>
        <dbReference type="ARBA" id="ARBA00023004"/>
    </source>
</evidence>
<dbReference type="InterPro" id="IPR017972">
    <property type="entry name" value="Cyt_P450_CS"/>
</dbReference>